<reference evidence="1 2" key="1">
    <citation type="submission" date="2020-04" db="EMBL/GenBank/DDBJ databases">
        <authorList>
            <person name="Yoon J."/>
        </authorList>
    </citation>
    <scope>NUCLEOTIDE SEQUENCE [LARGE SCALE GENOMIC DNA]</scope>
    <source>
        <strain evidence="1 2">KMU-115</strain>
    </source>
</reference>
<evidence type="ECO:0000313" key="1">
    <source>
        <dbReference type="EMBL" id="NKX46307.1"/>
    </source>
</evidence>
<evidence type="ECO:0000313" key="2">
    <source>
        <dbReference type="Proteomes" id="UP000526408"/>
    </source>
</evidence>
<accession>A0A7X6H1H1</accession>
<dbReference type="RefSeq" id="WP_168624698.1">
    <property type="nucleotide sequence ID" value="NZ_JAAZQQ010000007.1"/>
</dbReference>
<name>A0A7X6H1H1_9RHOB</name>
<comment type="caution">
    <text evidence="1">The sequence shown here is derived from an EMBL/GenBank/DDBJ whole genome shotgun (WGS) entry which is preliminary data.</text>
</comment>
<dbReference type="Pfam" id="PF09550">
    <property type="entry name" value="Phage_TAC_6"/>
    <property type="match status" value="1"/>
</dbReference>
<proteinExistence type="predicted"/>
<organism evidence="1 2">
    <name type="scientific">Roseicyclus persicicus</name>
    <dbReference type="NCBI Taxonomy" id="2650661"/>
    <lineage>
        <taxon>Bacteria</taxon>
        <taxon>Pseudomonadati</taxon>
        <taxon>Pseudomonadota</taxon>
        <taxon>Alphaproteobacteria</taxon>
        <taxon>Rhodobacterales</taxon>
        <taxon>Roseobacteraceae</taxon>
        <taxon>Roseicyclus</taxon>
    </lineage>
</organism>
<gene>
    <name evidence="1" type="ORF">HCU73_17070</name>
</gene>
<dbReference type="InterPro" id="IPR019056">
    <property type="entry name" value="Phage_TAC_6"/>
</dbReference>
<sequence>MSAPRFDWPALMRAGLQGLGLTPDAFWRLTPAELLLMLGEVPGAAPMGRGALEALIARFPDRTDKEGGDGRDG</sequence>
<dbReference type="NCBIfam" id="TIGR02216">
    <property type="entry name" value="phage_TIGR02216"/>
    <property type="match status" value="1"/>
</dbReference>
<protein>
    <submittedName>
        <fullName evidence="1">Phage tail assembly chaperone</fullName>
    </submittedName>
</protein>
<dbReference type="AlphaFoldDB" id="A0A7X6H1H1"/>
<keyword evidence="2" id="KW-1185">Reference proteome</keyword>
<dbReference type="InterPro" id="IPR011739">
    <property type="entry name" value="GTA_rcc01693"/>
</dbReference>
<dbReference type="Proteomes" id="UP000526408">
    <property type="component" value="Unassembled WGS sequence"/>
</dbReference>
<dbReference type="EMBL" id="JAAZQQ010000007">
    <property type="protein sequence ID" value="NKX46307.1"/>
    <property type="molecule type" value="Genomic_DNA"/>
</dbReference>